<evidence type="ECO:0000313" key="1">
    <source>
        <dbReference type="EMBL" id="CAB4952401.1"/>
    </source>
</evidence>
<gene>
    <name evidence="1" type="ORF">UFOPK3789_00773</name>
</gene>
<reference evidence="1" key="1">
    <citation type="submission" date="2020-05" db="EMBL/GenBank/DDBJ databases">
        <authorList>
            <person name="Chiriac C."/>
            <person name="Salcher M."/>
            <person name="Ghai R."/>
            <person name="Kavagutti S V."/>
        </authorList>
    </citation>
    <scope>NUCLEOTIDE SEQUENCE</scope>
</reference>
<dbReference type="Pfam" id="PF18986">
    <property type="entry name" value="DUF5719"/>
    <property type="match status" value="1"/>
</dbReference>
<organism evidence="1">
    <name type="scientific">freshwater metagenome</name>
    <dbReference type="NCBI Taxonomy" id="449393"/>
    <lineage>
        <taxon>unclassified sequences</taxon>
        <taxon>metagenomes</taxon>
        <taxon>ecological metagenomes</taxon>
    </lineage>
</organism>
<sequence>MSRENSVPKSEARADRLAKRSRRSRRSAVVAVAFLALVVGVSEWLAPAETSSNDAGSGGIAVSRSQAVVDPEETRSTWFCAGGTSQPGGRADETLTIANVGGSSSFVAYIKVSVMTGVGVVTGRLDFQLAPAGSALSSASGLPSVRSIPVSSILANPEPGVVVEASGAPVVVTHSVSGAGDVGVTPCARGGSDTWYFAGGTTVLGAEQWLTLFNPFPGDAVVDISFFTNTGVEAPGEAQGVVVPGTSRLSIPVHDLVPRRDAVATRVTTRRGRVIAEQVQILDGRDGRKGITLVAGAPELAKKWWFSGATAQEGRATTVSILNPGATRVNVRIDTALVGAVTLAPIDVEIPPRSVSVTDVSSRVPVGTPFSWSLSMRGNAAEKGELSAGIAASALIAQSGIGSGIAADAGSPFATSSWYLSSPDLVEGATREIAIFNASNKRVTWRIRTLGAPAGSKTPQGTLEPRGVSRQSIAASGVMQVSANGLVTISEVSQGPRGLFLSGGLPLCPSPLLSSTSGVIQC</sequence>
<dbReference type="AlphaFoldDB" id="A0A6J7KAU0"/>
<dbReference type="InterPro" id="IPR043777">
    <property type="entry name" value="DUF5719"/>
</dbReference>
<accession>A0A6J7KAU0</accession>
<protein>
    <submittedName>
        <fullName evidence="1">Unannotated protein</fullName>
    </submittedName>
</protein>
<proteinExistence type="predicted"/>
<dbReference type="Gene3D" id="2.60.290.11">
    <property type="entry name" value="TM1070-like"/>
    <property type="match status" value="1"/>
</dbReference>
<name>A0A6J7KAU0_9ZZZZ</name>
<dbReference type="InterPro" id="IPR036698">
    <property type="entry name" value="TM1070-like_sf"/>
</dbReference>
<dbReference type="EMBL" id="CAFBNL010000035">
    <property type="protein sequence ID" value="CAB4952401.1"/>
    <property type="molecule type" value="Genomic_DNA"/>
</dbReference>